<protein>
    <submittedName>
        <fullName evidence="1">Uncharacterized protein</fullName>
    </submittedName>
</protein>
<proteinExistence type="predicted"/>
<evidence type="ECO:0000313" key="2">
    <source>
        <dbReference type="Proteomes" id="UP000054995"/>
    </source>
</evidence>
<comment type="caution">
    <text evidence="1">The sequence shown here is derived from an EMBL/GenBank/DDBJ whole genome shotgun (WGS) entry which is preliminary data.</text>
</comment>
<dbReference type="OrthoDB" id="10597390at2759"/>
<keyword evidence="2" id="KW-1185">Reference proteome</keyword>
<reference evidence="1 2" key="1">
    <citation type="submission" date="2015-01" db="EMBL/GenBank/DDBJ databases">
        <title>Evolution of Trichinella species and genotypes.</title>
        <authorList>
            <person name="Korhonen P.K."/>
            <person name="Edoardo P."/>
            <person name="Giuseppe L.R."/>
            <person name="Gasser R.B."/>
        </authorList>
    </citation>
    <scope>NUCLEOTIDE SEQUENCE [LARGE SCALE GENOMIC DNA]</scope>
    <source>
        <strain evidence="1">ISS470</strain>
    </source>
</reference>
<organism evidence="1 2">
    <name type="scientific">Trichinella pseudospiralis</name>
    <name type="common">Parasitic roundworm</name>
    <dbReference type="NCBI Taxonomy" id="6337"/>
    <lineage>
        <taxon>Eukaryota</taxon>
        <taxon>Metazoa</taxon>
        <taxon>Ecdysozoa</taxon>
        <taxon>Nematoda</taxon>
        <taxon>Enoplea</taxon>
        <taxon>Dorylaimia</taxon>
        <taxon>Trichinellida</taxon>
        <taxon>Trichinellidae</taxon>
        <taxon>Trichinella</taxon>
    </lineage>
</organism>
<evidence type="ECO:0000313" key="1">
    <source>
        <dbReference type="EMBL" id="KRY81502.1"/>
    </source>
</evidence>
<dbReference type="AlphaFoldDB" id="A0A0V1F6E9"/>
<dbReference type="EMBL" id="JYDT01000223">
    <property type="protein sequence ID" value="KRY81502.1"/>
    <property type="molecule type" value="Genomic_DNA"/>
</dbReference>
<gene>
    <name evidence="1" type="ORF">T4D_1805</name>
</gene>
<accession>A0A0V1F6E9</accession>
<sequence length="113" mass="13047">MFLGWRSPFSIFLELKNLFAIFGISEVAMIVVEWLNEKSVGLLIVSALLVSDRALCQFTRLSKAWKVWKEWATFMRCRAYAVPCSIIIFHFCAECRKLSSGFAWQLNAMRPFG</sequence>
<dbReference type="Proteomes" id="UP000054995">
    <property type="component" value="Unassembled WGS sequence"/>
</dbReference>
<name>A0A0V1F6E9_TRIPS</name>